<proteinExistence type="predicted"/>
<name>A0ABY7H541_9BACT</name>
<protein>
    <submittedName>
        <fullName evidence="1">DUF2071 domain-containing protein</fullName>
    </submittedName>
</protein>
<sequence>MSLLDSIHGVIARRVLLNYRLDPAALRQILPAPFRPKLYRGAGIGGVCMIRFRQLRPRMTPAWLGLSSENAAHRIAVEWEQDGALREGVYIPQRNTNSWFNASFGGRVFPGIFTRSRFETHEDAESVRVRIVEADGREQLAFAGRPASGLPASSVFPTLTAAAEFFSLGATGYSATRAPGRYDGMELRCLRWTIEPLQVEEVRSRFYEDAGQFLRGAAEVDCALLMRDIDHEWHSRPDLFASADGARLSSRR</sequence>
<dbReference type="EMBL" id="CP114040">
    <property type="protein sequence ID" value="WAS94205.1"/>
    <property type="molecule type" value="Genomic_DNA"/>
</dbReference>
<evidence type="ECO:0000313" key="2">
    <source>
        <dbReference type="Proteomes" id="UP001164459"/>
    </source>
</evidence>
<dbReference type="InterPro" id="IPR018644">
    <property type="entry name" value="DUF2071"/>
</dbReference>
<dbReference type="RefSeq" id="WP_269036542.1">
    <property type="nucleotide sequence ID" value="NZ_CP114040.1"/>
</dbReference>
<organism evidence="1 2">
    <name type="scientific">Nannocystis punicea</name>
    <dbReference type="NCBI Taxonomy" id="2995304"/>
    <lineage>
        <taxon>Bacteria</taxon>
        <taxon>Pseudomonadati</taxon>
        <taxon>Myxococcota</taxon>
        <taxon>Polyangia</taxon>
        <taxon>Nannocystales</taxon>
        <taxon>Nannocystaceae</taxon>
        <taxon>Nannocystis</taxon>
    </lineage>
</organism>
<gene>
    <name evidence="1" type="ORF">O0S08_49415</name>
</gene>
<reference evidence="1" key="1">
    <citation type="submission" date="2022-11" db="EMBL/GenBank/DDBJ databases">
        <title>Minimal conservation of predation-associated metabolite biosynthetic gene clusters underscores biosynthetic potential of Myxococcota including descriptions for ten novel species: Archangium lansinium sp. nov., Myxococcus landrumus sp. nov., Nannocystis bai.</title>
        <authorList>
            <person name="Ahearne A."/>
            <person name="Stevens C."/>
            <person name="Dowd S."/>
        </authorList>
    </citation>
    <scope>NUCLEOTIDE SEQUENCE</scope>
    <source>
        <strain evidence="1">Fl3</strain>
    </source>
</reference>
<dbReference type="Pfam" id="PF09844">
    <property type="entry name" value="DUF2071"/>
    <property type="match status" value="1"/>
</dbReference>
<accession>A0ABY7H541</accession>
<evidence type="ECO:0000313" key="1">
    <source>
        <dbReference type="EMBL" id="WAS94205.1"/>
    </source>
</evidence>
<dbReference type="Proteomes" id="UP001164459">
    <property type="component" value="Chromosome"/>
</dbReference>
<keyword evidence="2" id="KW-1185">Reference proteome</keyword>